<dbReference type="InterPro" id="IPR045802">
    <property type="entry name" value="GRV2/DNAJC13_N"/>
</dbReference>
<keyword evidence="3" id="KW-1185">Reference proteome</keyword>
<dbReference type="Gene3D" id="1.10.287.110">
    <property type="entry name" value="DnaJ domain"/>
    <property type="match status" value="1"/>
</dbReference>
<dbReference type="SUPFAM" id="SSF48371">
    <property type="entry name" value="ARM repeat"/>
    <property type="match status" value="2"/>
</dbReference>
<dbReference type="Proteomes" id="UP001558652">
    <property type="component" value="Unassembled WGS sequence"/>
</dbReference>
<name>A0ABD0YFQ0_9HEMI</name>
<dbReference type="PANTHER" id="PTHR36983:SF2">
    <property type="entry name" value="DNAJ HOMOLOG SUBFAMILY C MEMBER 13"/>
    <property type="match status" value="1"/>
</dbReference>
<gene>
    <name evidence="2" type="ORF">AAG570_012969</name>
</gene>
<dbReference type="Gene3D" id="1.25.10.10">
    <property type="entry name" value="Leucine-rich Repeat Variant"/>
    <property type="match status" value="1"/>
</dbReference>
<dbReference type="FunFam" id="1.10.287.110:FF:000007">
    <property type="entry name" value="DnaJ (Hsp40) homolog, subfamily C, member 13"/>
    <property type="match status" value="1"/>
</dbReference>
<dbReference type="InterPro" id="IPR001623">
    <property type="entry name" value="DnaJ_domain"/>
</dbReference>
<evidence type="ECO:0000313" key="3">
    <source>
        <dbReference type="Proteomes" id="UP001558652"/>
    </source>
</evidence>
<dbReference type="CDD" id="cd06257">
    <property type="entry name" value="DnaJ"/>
    <property type="match status" value="1"/>
</dbReference>
<dbReference type="InterPro" id="IPR016024">
    <property type="entry name" value="ARM-type_fold"/>
</dbReference>
<dbReference type="InterPro" id="IPR011989">
    <property type="entry name" value="ARM-like"/>
</dbReference>
<dbReference type="PANTHER" id="PTHR36983">
    <property type="entry name" value="DNAJ HOMOLOG SUBFAMILY C MEMBER 13"/>
    <property type="match status" value="1"/>
</dbReference>
<feature type="domain" description="J" evidence="1">
    <location>
        <begin position="1300"/>
        <end position="1356"/>
    </location>
</feature>
<protein>
    <recommendedName>
        <fullName evidence="1">J domain-containing protein</fullName>
    </recommendedName>
</protein>
<dbReference type="InterPro" id="IPR036869">
    <property type="entry name" value="J_dom_sf"/>
</dbReference>
<reference evidence="2 3" key="1">
    <citation type="submission" date="2024-07" db="EMBL/GenBank/DDBJ databases">
        <title>Chromosome-level genome assembly of the water stick insect Ranatra chinensis (Heteroptera: Nepidae).</title>
        <authorList>
            <person name="Liu X."/>
        </authorList>
    </citation>
    <scope>NUCLEOTIDE SEQUENCE [LARGE SCALE GENOMIC DNA]</scope>
    <source>
        <strain evidence="2">Cailab_2021Rc</strain>
        <tissue evidence="2">Muscle</tissue>
    </source>
</reference>
<dbReference type="Pfam" id="PF19432">
    <property type="entry name" value="RME-8_N"/>
    <property type="match status" value="1"/>
</dbReference>
<comment type="caution">
    <text evidence="2">The sequence shown here is derived from an EMBL/GenBank/DDBJ whole genome shotgun (WGS) entry which is preliminary data.</text>
</comment>
<dbReference type="SMART" id="SM00271">
    <property type="entry name" value="DnaJ"/>
    <property type="match status" value="1"/>
</dbReference>
<proteinExistence type="predicted"/>
<sequence>MPLPDNNDLVCFYVTKHSSWRGRYKRVFSIGTNGISTYEPENLETTNRWPYNDVINLKPLADSKFSIIARKDKTKRAETMTFSTEHRSDLLTFGLSYFHSFSENVCDSMKYEAHKQHWSGTRLPVLLDVTPSSLDQLDTATNSVLASYYYKDIESLQDVDDVTGGFIVTCKQFGRMHLFICGNREDMKHKVQRNAQLYIGVDIRLQNKPVSLDYFLKNRLGKFSEDEDTTSLIEFTVEKVGSKRHQDSTQRLLCLTQTCLLERDPETYNVVTLRPLATIFAFIRDPENPRQFTVEHSDLCARTYQGPNRDSILATLLEAVRAAGNKDVHVKMKPTARGKRLGPYHVSLDEEVESIHLRLLKQNVGKKVMSEMIERFNCNVPYSGLLHSVTQDGIFKDNKERPIIEALQAITVKHKEGLLYDPDSLCEEEVEALFQLIRRLVASKIGFGAFTQLLGFRDSLGFLVLKGLKRDHEAITHAAIDMICALMHPMHDDYDLKQEQLNKSSLLSNVNFLSKLLDNWIHHVEHSTGALVVSAMLDMLTFALCLPFSETTEGKHFDALLDLVAKRGRSLFKHFQHPCVTIVKGAGLIMQAVIEEGDLDIATCMQELSLSEGALPRHLLSALFTPISDRYHLAQCHLSRHLVGLWLTNNANGNDLIRRIFPSGLLSYLESTDKVPAKKEELTLTMRDNLKLAQDHSNRNHHNQHLVSLERQLRIVEKHLQEAFVHWGAKFGLEKRQDKLKLAPVVLRKSRQRIKSTANWPLFYYNFNIDHSLPNLIWNHKTRDELRSALEKEVRAFESDREVSRYNVIAWNYAEFEVSYSSLKDQLCIDGYYIKILLDKQEAPESLMNISSNFFNNLYHRFLLASASDMKCMCLQALAIVYGRFFSSIGHFPDTKFIVSMLERTFDRLERDRLLLFIYKLSLNQDNVKDILDCNGVTILIDLMTLAHLHKSRAVVPTQTNVIEAGDDMLQEQEQEWHYCNSADVRQGPFTFNEIKELHKKDVITHKTKCWAQGMDSWRTMQNICQLKWCLLARGNPVMNESELTILILNVFITMSEYYPSRNSENAVIWPMSRLKQALSSQHNINHIVQLLLTFDPVIVEKVATLLCYICTDNTQTPKIYLTGVFYFILMYTGSNVRPIAKFLQLTHTKQAFRGDDITELMQKSILGQLLPEAMINYLENYGEDKFAHIFLGEFDTPEVIWNSEMRRMLIQKIATHLADFTPRLCCNNRAPYQYASIPVVRYPQLHNELFCNIYYLRHLCDTARFPDWPISEPVELLRDVLEAWKTEVEKKPPVMSINEANAALELPEGQHHDEQTIRKAYYRLAQIYHPDKNTAGREKFEMVNKAYEFLCSRNLWMDNGVNTNNILLILQTQSILFQRYPSDLKPYKYAGYKQLIKTIQLETNDERLFSKQTLLLPAASELIYYTIKCSSLNAEELNRENGFEVVLGAYSRCVSLLTESTNDGDVIAQICLNCTKCFTIAAAFSDCRNSFVRMPQLISDLVRILHFKGIIRLCCAVVNCISAFSMNSDLQLALLQSGILWYLITYLFSYDYTLEECGIERSQESNQQEAWNEIAKLSVGACARLAGYLDSDPQSPHAHKVRSVLDHLLTPYLAKQFANEQPHQLLKMLTCNSENPYLLWNNSTRAELLEFLEKQQSFRGQHSLDNVVFTFSCYKQEIIVGGIFIRVYNEQPSYPIEDPRVFVLDLLDYLDVHKNKSQTDEGYQHCVMVLDSLYNVIDNNAGVEIQCIGRFKLLFLLLNDDSSDEIHAKVLSILTLVTKNQECINDISASGVFVHLLLVMHNLPSSWSLTLTVLHALSTSSSIVKEFYQKGGIFYLLNIILNSNSYDLKVKATEAFGKIIDDKISGPKVRLALNHILPSAICDAMRDNSSSAVKLLHTDQENPEIIWNEAARAHISALITQRCREQYTLQRKDPESVIQPIDSSIISVYSSNELVVGGVYIHLYNSNPAWKVRKPTVFLTELFDAFVKHINKFQVSSLESIGTALTNLLTYDPSLADHVPSLGHLPKLCSQWKTSVKQLTEYIFKVLHMLANNEVYGIIIFF</sequence>
<dbReference type="Pfam" id="PF00226">
    <property type="entry name" value="DnaJ"/>
    <property type="match status" value="1"/>
</dbReference>
<organism evidence="2 3">
    <name type="scientific">Ranatra chinensis</name>
    <dbReference type="NCBI Taxonomy" id="642074"/>
    <lineage>
        <taxon>Eukaryota</taxon>
        <taxon>Metazoa</taxon>
        <taxon>Ecdysozoa</taxon>
        <taxon>Arthropoda</taxon>
        <taxon>Hexapoda</taxon>
        <taxon>Insecta</taxon>
        <taxon>Pterygota</taxon>
        <taxon>Neoptera</taxon>
        <taxon>Paraneoptera</taxon>
        <taxon>Hemiptera</taxon>
        <taxon>Heteroptera</taxon>
        <taxon>Panheteroptera</taxon>
        <taxon>Nepomorpha</taxon>
        <taxon>Nepidae</taxon>
        <taxon>Ranatrinae</taxon>
        <taxon>Ranatra</taxon>
    </lineage>
</organism>
<dbReference type="SUPFAM" id="SSF55277">
    <property type="entry name" value="GYF domain"/>
    <property type="match status" value="1"/>
</dbReference>
<dbReference type="InterPro" id="IPR035445">
    <property type="entry name" value="GYF-like_dom_sf"/>
</dbReference>
<dbReference type="SUPFAM" id="SSF46565">
    <property type="entry name" value="Chaperone J-domain"/>
    <property type="match status" value="1"/>
</dbReference>
<evidence type="ECO:0000313" key="2">
    <source>
        <dbReference type="EMBL" id="KAL1130026.1"/>
    </source>
</evidence>
<dbReference type="Pfam" id="PF14237">
    <property type="entry name" value="GYF_2"/>
    <property type="match status" value="1"/>
</dbReference>
<dbReference type="PROSITE" id="PS50076">
    <property type="entry name" value="DNAJ_2"/>
    <property type="match status" value="1"/>
</dbReference>
<evidence type="ECO:0000259" key="1">
    <source>
        <dbReference type="PROSITE" id="PS50076"/>
    </source>
</evidence>
<accession>A0ABD0YFQ0</accession>
<dbReference type="InterPro" id="IPR044978">
    <property type="entry name" value="GRV2/DNAJC13"/>
</dbReference>
<dbReference type="InterPro" id="IPR025640">
    <property type="entry name" value="GYF_2"/>
</dbReference>
<dbReference type="EMBL" id="JBFDAA010000008">
    <property type="protein sequence ID" value="KAL1130026.1"/>
    <property type="molecule type" value="Genomic_DNA"/>
</dbReference>